<dbReference type="InterPro" id="IPR032675">
    <property type="entry name" value="LRR_dom_sf"/>
</dbReference>
<protein>
    <submittedName>
        <fullName evidence="1">Uncharacterized protein</fullName>
    </submittedName>
</protein>
<accession>A0AAE1FFC4</accession>
<dbReference type="Gene3D" id="3.80.10.10">
    <property type="entry name" value="Ribonuclease Inhibitor"/>
    <property type="match status" value="1"/>
</dbReference>
<dbReference type="EMBL" id="JAWQEG010002343">
    <property type="protein sequence ID" value="KAK3872591.1"/>
    <property type="molecule type" value="Genomic_DNA"/>
</dbReference>
<proteinExistence type="predicted"/>
<evidence type="ECO:0000313" key="2">
    <source>
        <dbReference type="Proteomes" id="UP001286313"/>
    </source>
</evidence>
<sequence length="501" mass="56776">MHTLKKLSEDALCHWLSWLRDRPQDKIPDAGRVWKFLQPAAALLMNVATRCSYDSQPYVTQIFLPMLVSKGRLHITPHNLKEVLLYFMENKPECENNESSMKQVKVEDVECSEHYLSFLPFLGNLKNLSVLVIGSVVNDDLLSVLGINCPLLQIIDSRDDTGNMVSDVGIAYLSQCRKLKHVYFSAFADGYDAISEQLGFSGRGVALLLLLPEIKNVICSEYLLRDALHFLYQARYQRQTLRVRCMLLDHLEVSYSTIQILPILCPELEVVALRVDSGKERGIGNSLSSLVNLRILIMTMESGIKLRDTLVTGYGHQLSFLYITTYILDSENIILLSHSCPQLKTLVLRMYSFGFDGVAISDLKKPLFPSVEKLELRQNISVRLFKYLSTQMMNIQEVHCGWATIHNIEDALKVVMKAGAWQQVEYLALPMTCEISFDLTVELVSSLPNLKHLVVMVQRSNEGALQQYIRQSAPGLRWCYYPEVSPSTSGCLSHDVWTTAT</sequence>
<organism evidence="1 2">
    <name type="scientific">Petrolisthes cinctipes</name>
    <name type="common">Flat porcelain crab</name>
    <dbReference type="NCBI Taxonomy" id="88211"/>
    <lineage>
        <taxon>Eukaryota</taxon>
        <taxon>Metazoa</taxon>
        <taxon>Ecdysozoa</taxon>
        <taxon>Arthropoda</taxon>
        <taxon>Crustacea</taxon>
        <taxon>Multicrustacea</taxon>
        <taxon>Malacostraca</taxon>
        <taxon>Eumalacostraca</taxon>
        <taxon>Eucarida</taxon>
        <taxon>Decapoda</taxon>
        <taxon>Pleocyemata</taxon>
        <taxon>Anomura</taxon>
        <taxon>Galatheoidea</taxon>
        <taxon>Porcellanidae</taxon>
        <taxon>Petrolisthes</taxon>
    </lineage>
</organism>
<comment type="caution">
    <text evidence="1">The sequence shown here is derived from an EMBL/GenBank/DDBJ whole genome shotgun (WGS) entry which is preliminary data.</text>
</comment>
<reference evidence="1" key="1">
    <citation type="submission" date="2023-10" db="EMBL/GenBank/DDBJ databases">
        <title>Genome assemblies of two species of porcelain crab, Petrolisthes cinctipes and Petrolisthes manimaculis (Anomura: Porcellanidae).</title>
        <authorList>
            <person name="Angst P."/>
        </authorList>
    </citation>
    <scope>NUCLEOTIDE SEQUENCE</scope>
    <source>
        <strain evidence="1">PB745_01</strain>
        <tissue evidence="1">Gill</tissue>
    </source>
</reference>
<dbReference type="Proteomes" id="UP001286313">
    <property type="component" value="Unassembled WGS sequence"/>
</dbReference>
<dbReference type="SUPFAM" id="SSF52047">
    <property type="entry name" value="RNI-like"/>
    <property type="match status" value="1"/>
</dbReference>
<evidence type="ECO:0000313" key="1">
    <source>
        <dbReference type="EMBL" id="KAK3872591.1"/>
    </source>
</evidence>
<dbReference type="AlphaFoldDB" id="A0AAE1FFC4"/>
<gene>
    <name evidence="1" type="ORF">Pcinc_022330</name>
</gene>
<name>A0AAE1FFC4_PETCI</name>
<keyword evidence="2" id="KW-1185">Reference proteome</keyword>